<dbReference type="Proteomes" id="UP000251135">
    <property type="component" value="Unassembled WGS sequence"/>
</dbReference>
<dbReference type="InterPro" id="IPR023155">
    <property type="entry name" value="Cyt_c-552/4"/>
</dbReference>
<keyword evidence="3" id="KW-1185">Reference proteome</keyword>
<dbReference type="AlphaFoldDB" id="A0A363CXY1"/>
<protein>
    <recommendedName>
        <fullName evidence="1">Cytochrome c-552/4 domain-containing protein</fullName>
    </recommendedName>
</protein>
<dbReference type="EMBL" id="MUXE01000012">
    <property type="protein sequence ID" value="PUE63956.1"/>
    <property type="molecule type" value="Genomic_DNA"/>
</dbReference>
<dbReference type="Gene3D" id="1.10.1130.10">
    <property type="entry name" value="Flavocytochrome C3, Chain A"/>
    <property type="match status" value="1"/>
</dbReference>
<accession>A0A363CXY1</accession>
<organism evidence="2 3">
    <name type="scientific">Arcobacter caeni</name>
    <dbReference type="NCBI Taxonomy" id="1912877"/>
    <lineage>
        <taxon>Bacteria</taxon>
        <taxon>Pseudomonadati</taxon>
        <taxon>Campylobacterota</taxon>
        <taxon>Epsilonproteobacteria</taxon>
        <taxon>Campylobacterales</taxon>
        <taxon>Arcobacteraceae</taxon>
        <taxon>Arcobacter</taxon>
    </lineage>
</organism>
<sequence length="386" mass="44424">MKIILSIIFIILNIYASELIDSTTCKGCHPTIYGEFYDSSHRKASIFENKVHKAMWDLHPDKQKESYTCATCHTPTDLELLKNLEENKKAMPENNNVQTQEAISCVYCHSIKDVENHAKANKNIISEEKKVFYSANENNRDQKNKSFKDEVSFFGMMKEKSGSPFHKIDYSNDNFYTGKMCMGCHSHMQNDNNFDLCRMDEKGAKDEETNCISCHMPKISGSATSIKITKEHRFHGFASGSKNQDLLAKYIKIDLKENSNNFEVSIKNEAAHNLFLQSLRLAQLKVSILRDSKTITLDTKSFARIIGKDGKPTMPWIADSEIENNMLKANERRVINYDVKLQKGDKVEVIFGYYTVNPKMIEKLNLQDDEESKKFNIIFSKFFYAK</sequence>
<gene>
    <name evidence="2" type="ORF">B0174_08880</name>
</gene>
<name>A0A363CXY1_9BACT</name>
<dbReference type="SUPFAM" id="SSF48695">
    <property type="entry name" value="Multiheme cytochromes"/>
    <property type="match status" value="1"/>
</dbReference>
<evidence type="ECO:0000313" key="2">
    <source>
        <dbReference type="EMBL" id="PUE63956.1"/>
    </source>
</evidence>
<feature type="domain" description="Cytochrome c-552/4" evidence="1">
    <location>
        <begin position="24"/>
        <end position="110"/>
    </location>
</feature>
<comment type="caution">
    <text evidence="2">The sequence shown here is derived from an EMBL/GenBank/DDBJ whole genome shotgun (WGS) entry which is preliminary data.</text>
</comment>
<reference evidence="2 3" key="1">
    <citation type="submission" date="2017-02" db="EMBL/GenBank/DDBJ databases">
        <title>Arcobacter caeni sp. nov, a new Arcobacter species isolated from reclaimed water.</title>
        <authorList>
            <person name="Figueras M.J."/>
            <person name="Perez-Cataluna A."/>
            <person name="Salas-Masso N."/>
        </authorList>
    </citation>
    <scope>NUCLEOTIDE SEQUENCE [LARGE SCALE GENOMIC DNA]</scope>
    <source>
        <strain evidence="2 3">RW17-10</strain>
    </source>
</reference>
<dbReference type="OrthoDB" id="9814800at2"/>
<proteinExistence type="predicted"/>
<evidence type="ECO:0000259" key="1">
    <source>
        <dbReference type="Pfam" id="PF13435"/>
    </source>
</evidence>
<dbReference type="Pfam" id="PF13435">
    <property type="entry name" value="Cytochrome_C554"/>
    <property type="match status" value="1"/>
</dbReference>
<evidence type="ECO:0000313" key="3">
    <source>
        <dbReference type="Proteomes" id="UP000251135"/>
    </source>
</evidence>
<dbReference type="InterPro" id="IPR036280">
    <property type="entry name" value="Multihaem_cyt_sf"/>
</dbReference>
<dbReference type="RefSeq" id="WP_108559825.1">
    <property type="nucleotide sequence ID" value="NZ_MUXE01000012.1"/>
</dbReference>